<accession>A0ABV1UYV8</accession>
<comment type="caution">
    <text evidence="1">The sequence shown here is derived from an EMBL/GenBank/DDBJ whole genome shotgun (WGS) entry which is preliminary data.</text>
</comment>
<evidence type="ECO:0000313" key="2">
    <source>
        <dbReference type="Proteomes" id="UP001445472"/>
    </source>
</evidence>
<organism evidence="1 2">
    <name type="scientific">Streptomyces xantholiticus</name>
    <dbReference type="NCBI Taxonomy" id="68285"/>
    <lineage>
        <taxon>Bacteria</taxon>
        <taxon>Bacillati</taxon>
        <taxon>Actinomycetota</taxon>
        <taxon>Actinomycetes</taxon>
        <taxon>Kitasatosporales</taxon>
        <taxon>Streptomycetaceae</taxon>
        <taxon>Streptomyces</taxon>
    </lineage>
</organism>
<dbReference type="EMBL" id="JBEPBX010000020">
    <property type="protein sequence ID" value="MER6615955.1"/>
    <property type="molecule type" value="Genomic_DNA"/>
</dbReference>
<dbReference type="RefSeq" id="WP_351977407.1">
    <property type="nucleotide sequence ID" value="NZ_JBEPBX010000020.1"/>
</dbReference>
<reference evidence="1 2" key="1">
    <citation type="submission" date="2024-06" db="EMBL/GenBank/DDBJ databases">
        <title>The Natural Products Discovery Center: Release of the First 8490 Sequenced Strains for Exploring Actinobacteria Biosynthetic Diversity.</title>
        <authorList>
            <person name="Kalkreuter E."/>
            <person name="Kautsar S.A."/>
            <person name="Yang D."/>
            <person name="Bader C.D."/>
            <person name="Teijaro C.N."/>
            <person name="Fluegel L."/>
            <person name="Davis C.M."/>
            <person name="Simpson J.R."/>
            <person name="Lauterbach L."/>
            <person name="Steele A.D."/>
            <person name="Gui C."/>
            <person name="Meng S."/>
            <person name="Li G."/>
            <person name="Viehrig K."/>
            <person name="Ye F."/>
            <person name="Su P."/>
            <person name="Kiefer A.F."/>
            <person name="Nichols A."/>
            <person name="Cepeda A.J."/>
            <person name="Yan W."/>
            <person name="Fan B."/>
            <person name="Jiang Y."/>
            <person name="Adhikari A."/>
            <person name="Zheng C.-J."/>
            <person name="Schuster L."/>
            <person name="Cowan T.M."/>
            <person name="Smanski M.J."/>
            <person name="Chevrette M.G."/>
            <person name="De Carvalho L.P.S."/>
            <person name="Shen B."/>
        </authorList>
    </citation>
    <scope>NUCLEOTIDE SEQUENCE [LARGE SCALE GENOMIC DNA]</scope>
    <source>
        <strain evidence="1 2">NPDC000837</strain>
    </source>
</reference>
<dbReference type="Proteomes" id="UP001445472">
    <property type="component" value="Unassembled WGS sequence"/>
</dbReference>
<sequence length="93" mass="9512">MIPEALHHPRVRGAATAGTALAVTLLPLVAGVLLAKAMAADPMTPVNAMITSGGHRARVTRAQWRGCGRSALRRCRAAGATVRVGRGAHTPAG</sequence>
<keyword evidence="2" id="KW-1185">Reference proteome</keyword>
<protein>
    <submittedName>
        <fullName evidence="1">Uncharacterized protein</fullName>
    </submittedName>
</protein>
<gene>
    <name evidence="1" type="ORF">ABT276_21850</name>
</gene>
<proteinExistence type="predicted"/>
<evidence type="ECO:0000313" key="1">
    <source>
        <dbReference type="EMBL" id="MER6615955.1"/>
    </source>
</evidence>
<name>A0ABV1UYV8_9ACTN</name>